<keyword evidence="2" id="KW-1185">Reference proteome</keyword>
<gene>
    <name evidence="1" type="ORF">CEW89_05140</name>
</gene>
<dbReference type="InterPro" id="IPR045516">
    <property type="entry name" value="DUF6477"/>
</dbReference>
<sequence length="97" mass="11006">MTDVTTLLAALRRPRLLIRAARFGLEHYNRNHDLKRVMRSATAPSPARALTALIEEEARMEDIRRSGDATYNVTRHVEVLIALMGEARLLPQKQQTA</sequence>
<dbReference type="Pfam" id="PF20083">
    <property type="entry name" value="DUF6477"/>
    <property type="match status" value="1"/>
</dbReference>
<dbReference type="KEGG" id="ceh:CEW89_05140"/>
<dbReference type="Proteomes" id="UP000217935">
    <property type="component" value="Chromosome"/>
</dbReference>
<dbReference type="AlphaFoldDB" id="A0A291GA28"/>
<evidence type="ECO:0000313" key="2">
    <source>
        <dbReference type="Proteomes" id="UP000217935"/>
    </source>
</evidence>
<dbReference type="STRING" id="1758178.GCA_001550095_00551"/>
<name>A0A291GA28_9RHOB</name>
<reference evidence="1 2" key="1">
    <citation type="submission" date="2017-06" db="EMBL/GenBank/DDBJ databases">
        <title>Celeribacter sp. TSPH2 complete genome sequence.</title>
        <authorList>
            <person name="Woo J.-H."/>
            <person name="Kim H.-S."/>
        </authorList>
    </citation>
    <scope>NUCLEOTIDE SEQUENCE [LARGE SCALE GENOMIC DNA]</scope>
    <source>
        <strain evidence="1 2">TSPH2</strain>
    </source>
</reference>
<evidence type="ECO:0000313" key="1">
    <source>
        <dbReference type="EMBL" id="ATG47008.1"/>
    </source>
</evidence>
<proteinExistence type="predicted"/>
<organism evidence="1 2">
    <name type="scientific">Celeribacter ethanolicus</name>
    <dbReference type="NCBI Taxonomy" id="1758178"/>
    <lineage>
        <taxon>Bacteria</taxon>
        <taxon>Pseudomonadati</taxon>
        <taxon>Pseudomonadota</taxon>
        <taxon>Alphaproteobacteria</taxon>
        <taxon>Rhodobacterales</taxon>
        <taxon>Roseobacteraceae</taxon>
        <taxon>Celeribacter</taxon>
    </lineage>
</organism>
<dbReference type="RefSeq" id="WP_096805151.1">
    <property type="nucleotide sequence ID" value="NZ_CP022196.1"/>
</dbReference>
<dbReference type="OrthoDB" id="7875218at2"/>
<protein>
    <submittedName>
        <fullName evidence="1">Uncharacterized protein</fullName>
    </submittedName>
</protein>
<dbReference type="EMBL" id="CP022196">
    <property type="protein sequence ID" value="ATG47008.1"/>
    <property type="molecule type" value="Genomic_DNA"/>
</dbReference>
<accession>A0A291GA28</accession>